<feature type="region of interest" description="Disordered" evidence="1">
    <location>
        <begin position="625"/>
        <end position="703"/>
    </location>
</feature>
<feature type="compositionally biased region" description="Gly residues" evidence="1">
    <location>
        <begin position="116"/>
        <end position="129"/>
    </location>
</feature>
<proteinExistence type="predicted"/>
<feature type="compositionally biased region" description="Low complexity" evidence="1">
    <location>
        <begin position="84"/>
        <end position="103"/>
    </location>
</feature>
<name>A0ABM4FTA2_9AVES</name>
<feature type="compositionally biased region" description="Low complexity" evidence="1">
    <location>
        <begin position="130"/>
        <end position="149"/>
    </location>
</feature>
<feature type="compositionally biased region" description="Low complexity" evidence="1">
    <location>
        <begin position="8"/>
        <end position="42"/>
    </location>
</feature>
<sequence>MPWTGGLSRAAPRSPPGRAARSGRGPPAHPTGPASAPASGTRARGRPPPTSSAPSPSSSTPAGGEGVQRGRRVPLAGGVGGHHGAAALRDAGAAGARAARPQLGPGGAAPAPGPGAVPGGPRVGGGGAGHLAPGRRQPLRLPQELRQVRALQEQRAVPLPRGDGVQLPGGQQEHGALGAHPELPQLRQLPRGPGLPAPAGGRPQGLEALLLLPAPLGALLLHQGHVQGPPAPAVPRRPHRVQHLLRDAGQEALRDAHRVRLLHQALQGAERHEGPEAPVQRGRAEPDVLDGGFPPLQVRHAALPQLPAGAGPAQPAPLDRPHAPAERVGQRAGGHGLLGVHGPGDREPQRGADGRPGGGAGLEEEDDAPVQPAGRLPELPAQRRHPPHPALVPRAHLPRGHPAAHRPAGPGGWRLPGAGEPAQPQGLRAVPVPPAEGQALSHPAERGGGPALLHHGRRADPLRRPHPAGGVSPDQPGHPALQAPALLHLRGPLSPARHRTAGTARGQHGTVLHGPARHDGAQPVRHSQHGLVQPAWPSWHGPAQHSQHSRCSQHGTVLHGTTGHSLAQPVRHSLVQPARPARHGWARSCTAQPGMVLHSATGHSWCSTAGTAGTAGTALRSAAWPELGRPLGGGSGGAGTGTRQGAPSQAAPPPVPFPCAQPGSAAGAGTPPGPPHSRTFRPGPPQRRPPALLARHGGARPCG</sequence>
<feature type="compositionally biased region" description="Low complexity" evidence="1">
    <location>
        <begin position="660"/>
        <end position="669"/>
    </location>
</feature>
<feature type="region of interest" description="Disordered" evidence="1">
    <location>
        <begin position="1"/>
        <end position="177"/>
    </location>
</feature>
<feature type="compositionally biased region" description="Basic and acidic residues" evidence="1">
    <location>
        <begin position="343"/>
        <end position="353"/>
    </location>
</feature>
<feature type="region of interest" description="Disordered" evidence="1">
    <location>
        <begin position="498"/>
        <end position="523"/>
    </location>
</feature>
<reference evidence="3" key="1">
    <citation type="submission" date="2025-08" db="UniProtKB">
        <authorList>
            <consortium name="RefSeq"/>
        </authorList>
    </citation>
    <scope>IDENTIFICATION</scope>
    <source>
        <tissue evidence="3">Blood</tissue>
    </source>
</reference>
<keyword evidence="2" id="KW-1185">Reference proteome</keyword>
<dbReference type="Proteomes" id="UP001652627">
    <property type="component" value="Chromosome 28"/>
</dbReference>
<feature type="compositionally biased region" description="Gly residues" evidence="1">
    <location>
        <begin position="630"/>
        <end position="642"/>
    </location>
</feature>
<evidence type="ECO:0000313" key="3">
    <source>
        <dbReference type="RefSeq" id="XP_067168170.1"/>
    </source>
</evidence>
<evidence type="ECO:0000313" key="2">
    <source>
        <dbReference type="Proteomes" id="UP001652627"/>
    </source>
</evidence>
<protein>
    <submittedName>
        <fullName evidence="3">Growth factor receptor-bound protein 7 isoform X4</fullName>
    </submittedName>
</protein>
<dbReference type="RefSeq" id="XP_067168170.1">
    <property type="nucleotide sequence ID" value="XM_067312069.1"/>
</dbReference>
<dbReference type="GeneID" id="106486133"/>
<keyword evidence="3" id="KW-0675">Receptor</keyword>
<feature type="region of interest" description="Disordered" evidence="1">
    <location>
        <begin position="266"/>
        <end position="425"/>
    </location>
</feature>
<feature type="compositionally biased region" description="Basic and acidic residues" evidence="1">
    <location>
        <begin position="319"/>
        <end position="329"/>
    </location>
</feature>
<accession>A0ABM4FTA2</accession>
<feature type="compositionally biased region" description="Low complexity" evidence="1">
    <location>
        <begin position="52"/>
        <end position="62"/>
    </location>
</feature>
<evidence type="ECO:0000256" key="1">
    <source>
        <dbReference type="SAM" id="MobiDB-lite"/>
    </source>
</evidence>
<feature type="compositionally biased region" description="Pro residues" evidence="1">
    <location>
        <begin position="650"/>
        <end position="659"/>
    </location>
</feature>
<feature type="compositionally biased region" description="Gly residues" evidence="1">
    <location>
        <begin position="331"/>
        <end position="342"/>
    </location>
</feature>
<organism evidence="2 3">
    <name type="scientific">Apteryx mantelli</name>
    <name type="common">North Island brown kiwi</name>
    <dbReference type="NCBI Taxonomy" id="2696672"/>
    <lineage>
        <taxon>Eukaryota</taxon>
        <taxon>Metazoa</taxon>
        <taxon>Chordata</taxon>
        <taxon>Craniata</taxon>
        <taxon>Vertebrata</taxon>
        <taxon>Euteleostomi</taxon>
        <taxon>Archelosauria</taxon>
        <taxon>Archosauria</taxon>
        <taxon>Dinosauria</taxon>
        <taxon>Saurischia</taxon>
        <taxon>Theropoda</taxon>
        <taxon>Coelurosauria</taxon>
        <taxon>Aves</taxon>
        <taxon>Palaeognathae</taxon>
        <taxon>Apterygiformes</taxon>
        <taxon>Apterygidae</taxon>
        <taxon>Apteryx</taxon>
    </lineage>
</organism>
<feature type="compositionally biased region" description="Low complexity" evidence="1">
    <location>
        <begin position="301"/>
        <end position="317"/>
    </location>
</feature>
<gene>
    <name evidence="3" type="primary">GRB7</name>
</gene>